<protein>
    <recommendedName>
        <fullName evidence="2">BD-FAE-like domain-containing protein</fullName>
    </recommendedName>
</protein>
<keyword evidence="1" id="KW-0378">Hydrolase</keyword>
<dbReference type="InterPro" id="IPR029058">
    <property type="entry name" value="AB_hydrolase_fold"/>
</dbReference>
<dbReference type="PANTHER" id="PTHR48081">
    <property type="entry name" value="AB HYDROLASE SUPERFAMILY PROTEIN C4A8.06C"/>
    <property type="match status" value="1"/>
</dbReference>
<dbReference type="EMBL" id="BSNK01000001">
    <property type="protein sequence ID" value="GLQ22543.1"/>
    <property type="molecule type" value="Genomic_DNA"/>
</dbReference>
<dbReference type="Gene3D" id="3.40.50.1820">
    <property type="entry name" value="alpha/beta hydrolase"/>
    <property type="match status" value="1"/>
</dbReference>
<accession>A0ABQ5V503</accession>
<sequence>MNYAAEDLRQRGLAVWNIEYRGVDEIGGGYPGTFLDVSMATNMLVEKGPKLGLAVEQIVAIGHSAGGHLAAWLAAQPNLRSDSDVSSGHTAPLAAVIISGGLADLEASEPVTLESCLGSIIDDLTGSPDEGRLRVFSDTSPTELLPVDAILISVNGDKDRIAPPELGRSFTKAVRAAGGQANYIEIRNAGHVELISPGTEAFEVQAKLIESYVNR</sequence>
<reference evidence="3" key="2">
    <citation type="submission" date="2023-01" db="EMBL/GenBank/DDBJ databases">
        <title>Draft genome sequence of Algimonas ampicilliniresistens strain NBRC 108219.</title>
        <authorList>
            <person name="Sun Q."/>
            <person name="Mori K."/>
        </authorList>
    </citation>
    <scope>NUCLEOTIDE SEQUENCE</scope>
    <source>
        <strain evidence="3">NBRC 108219</strain>
    </source>
</reference>
<dbReference type="Pfam" id="PF20434">
    <property type="entry name" value="BD-FAE"/>
    <property type="match status" value="1"/>
</dbReference>
<dbReference type="InterPro" id="IPR049492">
    <property type="entry name" value="BD-FAE-like_dom"/>
</dbReference>
<name>A0ABQ5V503_9PROT</name>
<reference evidence="3" key="1">
    <citation type="journal article" date="2014" name="Int. J. Syst. Evol. Microbiol.">
        <title>Complete genome of a new Firmicutes species belonging to the dominant human colonic microbiota ('Ruminococcus bicirculans') reveals two chromosomes and a selective capacity to utilize plant glucans.</title>
        <authorList>
            <consortium name="NISC Comparative Sequencing Program"/>
            <person name="Wegmann U."/>
            <person name="Louis P."/>
            <person name="Goesmann A."/>
            <person name="Henrissat B."/>
            <person name="Duncan S.H."/>
            <person name="Flint H.J."/>
        </authorList>
    </citation>
    <scope>NUCLEOTIDE SEQUENCE</scope>
    <source>
        <strain evidence="3">NBRC 108219</strain>
    </source>
</reference>
<evidence type="ECO:0000256" key="1">
    <source>
        <dbReference type="ARBA" id="ARBA00022801"/>
    </source>
</evidence>
<evidence type="ECO:0000313" key="4">
    <source>
        <dbReference type="Proteomes" id="UP001161391"/>
    </source>
</evidence>
<gene>
    <name evidence="3" type="ORF">GCM10007853_04170</name>
</gene>
<evidence type="ECO:0000259" key="2">
    <source>
        <dbReference type="Pfam" id="PF20434"/>
    </source>
</evidence>
<dbReference type="InterPro" id="IPR050300">
    <property type="entry name" value="GDXG_lipolytic_enzyme"/>
</dbReference>
<feature type="domain" description="BD-FAE-like" evidence="2">
    <location>
        <begin position="5"/>
        <end position="172"/>
    </location>
</feature>
<dbReference type="SUPFAM" id="SSF53474">
    <property type="entry name" value="alpha/beta-Hydrolases"/>
    <property type="match status" value="1"/>
</dbReference>
<evidence type="ECO:0000313" key="3">
    <source>
        <dbReference type="EMBL" id="GLQ22543.1"/>
    </source>
</evidence>
<comment type="caution">
    <text evidence="3">The sequence shown here is derived from an EMBL/GenBank/DDBJ whole genome shotgun (WGS) entry which is preliminary data.</text>
</comment>
<dbReference type="Proteomes" id="UP001161391">
    <property type="component" value="Unassembled WGS sequence"/>
</dbReference>
<proteinExistence type="predicted"/>
<keyword evidence="4" id="KW-1185">Reference proteome</keyword>
<organism evidence="3 4">
    <name type="scientific">Algimonas ampicilliniresistens</name>
    <dbReference type="NCBI Taxonomy" id="1298735"/>
    <lineage>
        <taxon>Bacteria</taxon>
        <taxon>Pseudomonadati</taxon>
        <taxon>Pseudomonadota</taxon>
        <taxon>Alphaproteobacteria</taxon>
        <taxon>Maricaulales</taxon>
        <taxon>Robiginitomaculaceae</taxon>
        <taxon>Algimonas</taxon>
    </lineage>
</organism>